<evidence type="ECO:0000259" key="1">
    <source>
        <dbReference type="Pfam" id="PF18765"/>
    </source>
</evidence>
<keyword evidence="3" id="KW-1185">Reference proteome</keyword>
<dbReference type="PANTHER" id="PTHR33933">
    <property type="entry name" value="NUCLEOTIDYLTRANSFERASE"/>
    <property type="match status" value="1"/>
</dbReference>
<dbReference type="Proteomes" id="UP000767334">
    <property type="component" value="Unassembled WGS sequence"/>
</dbReference>
<dbReference type="InterPro" id="IPR043519">
    <property type="entry name" value="NT_sf"/>
</dbReference>
<dbReference type="RefSeq" id="WP_148321330.1">
    <property type="nucleotide sequence ID" value="NZ_JACJLL010000011.1"/>
</dbReference>
<dbReference type="PANTHER" id="PTHR33933:SF3">
    <property type="entry name" value="PROTEIN ADENYLYLTRANSFERASE MJ0604-RELATED"/>
    <property type="match status" value="1"/>
</dbReference>
<sequence>MELKDICIEIAKKYNIDTIGLFGSRARGDFQEQSDYDIFIIGNIDLNTELRLEYDLEKKLDSEVDVIKINNDIDKIFLKNILNEAIVFLDRNEAFNKTYREIENFFIENSDFIKLRERDLIG</sequence>
<dbReference type="InterPro" id="IPR052548">
    <property type="entry name" value="Type_VII_TA_antitoxin"/>
</dbReference>
<dbReference type="CDD" id="cd05403">
    <property type="entry name" value="NT_KNTase_like"/>
    <property type="match status" value="1"/>
</dbReference>
<dbReference type="EMBL" id="JACJLL010000011">
    <property type="protein sequence ID" value="MBM6818366.1"/>
    <property type="molecule type" value="Genomic_DNA"/>
</dbReference>
<reference evidence="2 3" key="1">
    <citation type="journal article" date="2021" name="Sci. Rep.">
        <title>The distribution of antibiotic resistance genes in chicken gut microbiota commensals.</title>
        <authorList>
            <person name="Juricova H."/>
            <person name="Matiasovicova J."/>
            <person name="Kubasova T."/>
            <person name="Cejkova D."/>
            <person name="Rychlik I."/>
        </authorList>
    </citation>
    <scope>NUCLEOTIDE SEQUENCE [LARGE SCALE GENOMIC DNA]</scope>
    <source>
        <strain evidence="2 3">An435</strain>
    </source>
</reference>
<comment type="caution">
    <text evidence="2">The sequence shown here is derived from an EMBL/GenBank/DDBJ whole genome shotgun (WGS) entry which is preliminary data.</text>
</comment>
<evidence type="ECO:0000313" key="3">
    <source>
        <dbReference type="Proteomes" id="UP000767334"/>
    </source>
</evidence>
<accession>A0ABS2FEF4</accession>
<proteinExistence type="predicted"/>
<protein>
    <submittedName>
        <fullName evidence="2">Nucleotidyltransferase domain-containing protein</fullName>
    </submittedName>
</protein>
<dbReference type="InterPro" id="IPR041633">
    <property type="entry name" value="Polbeta"/>
</dbReference>
<organism evidence="2 3">
    <name type="scientific">Clostridium saudiense</name>
    <dbReference type="NCBI Taxonomy" id="1414720"/>
    <lineage>
        <taxon>Bacteria</taxon>
        <taxon>Bacillati</taxon>
        <taxon>Bacillota</taxon>
        <taxon>Clostridia</taxon>
        <taxon>Eubacteriales</taxon>
        <taxon>Clostridiaceae</taxon>
        <taxon>Clostridium</taxon>
    </lineage>
</organism>
<gene>
    <name evidence="2" type="ORF">H6A19_03240</name>
</gene>
<dbReference type="Gene3D" id="3.30.460.10">
    <property type="entry name" value="Beta Polymerase, domain 2"/>
    <property type="match status" value="1"/>
</dbReference>
<dbReference type="SUPFAM" id="SSF81301">
    <property type="entry name" value="Nucleotidyltransferase"/>
    <property type="match status" value="1"/>
</dbReference>
<name>A0ABS2FEF4_9CLOT</name>
<dbReference type="Pfam" id="PF18765">
    <property type="entry name" value="Polbeta"/>
    <property type="match status" value="1"/>
</dbReference>
<evidence type="ECO:0000313" key="2">
    <source>
        <dbReference type="EMBL" id="MBM6818366.1"/>
    </source>
</evidence>
<feature type="domain" description="Polymerase beta nucleotidyltransferase" evidence="1">
    <location>
        <begin position="7"/>
        <end position="93"/>
    </location>
</feature>